<sequence length="141" mass="16015">MQTPRLVSFCRSAHGPIPWESSGLRCEGSLLVWRIPRLYSYKGSEPGCSAGDEKDRELNISDEARLLKQRVLRQIPQQQRMILGQSYTSVITQRIPRRGEIAMRSHNSSCSVHTSHYSPTTKYVVTVEPIQKDTTLIMNNA</sequence>
<organism evidence="1 2">
    <name type="scientific">Coregonus suidteri</name>
    <dbReference type="NCBI Taxonomy" id="861788"/>
    <lineage>
        <taxon>Eukaryota</taxon>
        <taxon>Metazoa</taxon>
        <taxon>Chordata</taxon>
        <taxon>Craniata</taxon>
        <taxon>Vertebrata</taxon>
        <taxon>Euteleostomi</taxon>
        <taxon>Actinopterygii</taxon>
        <taxon>Neopterygii</taxon>
        <taxon>Teleostei</taxon>
        <taxon>Protacanthopterygii</taxon>
        <taxon>Salmoniformes</taxon>
        <taxon>Salmonidae</taxon>
        <taxon>Coregoninae</taxon>
        <taxon>Coregonus</taxon>
    </lineage>
</organism>
<dbReference type="AlphaFoldDB" id="A0AAN8M177"/>
<accession>A0AAN8M177</accession>
<reference evidence="1 2" key="1">
    <citation type="submission" date="2021-04" db="EMBL/GenBank/DDBJ databases">
        <authorList>
            <person name="De Guttry C."/>
            <person name="Zahm M."/>
            <person name="Klopp C."/>
            <person name="Cabau C."/>
            <person name="Louis A."/>
            <person name="Berthelot C."/>
            <person name="Parey E."/>
            <person name="Roest Crollius H."/>
            <person name="Montfort J."/>
            <person name="Robinson-Rechavi M."/>
            <person name="Bucao C."/>
            <person name="Bouchez O."/>
            <person name="Gislard M."/>
            <person name="Lluch J."/>
            <person name="Milhes M."/>
            <person name="Lampietro C."/>
            <person name="Lopez Roques C."/>
            <person name="Donnadieu C."/>
            <person name="Braasch I."/>
            <person name="Desvignes T."/>
            <person name="Postlethwait J."/>
            <person name="Bobe J."/>
            <person name="Wedekind C."/>
            <person name="Guiguen Y."/>
        </authorList>
    </citation>
    <scope>NUCLEOTIDE SEQUENCE [LARGE SCALE GENOMIC DNA]</scope>
    <source>
        <strain evidence="1">Cs_M1</strain>
        <tissue evidence="1">Blood</tissue>
    </source>
</reference>
<name>A0AAN8M177_9TELE</name>
<gene>
    <name evidence="1" type="ORF">J4Q44_G00093110</name>
</gene>
<proteinExistence type="predicted"/>
<dbReference type="Proteomes" id="UP001356427">
    <property type="component" value="Unassembled WGS sequence"/>
</dbReference>
<evidence type="ECO:0000313" key="1">
    <source>
        <dbReference type="EMBL" id="KAK6320204.1"/>
    </source>
</evidence>
<protein>
    <submittedName>
        <fullName evidence="1">Uncharacterized protein</fullName>
    </submittedName>
</protein>
<dbReference type="EMBL" id="JAGTTL010000007">
    <property type="protein sequence ID" value="KAK6320204.1"/>
    <property type="molecule type" value="Genomic_DNA"/>
</dbReference>
<evidence type="ECO:0000313" key="2">
    <source>
        <dbReference type="Proteomes" id="UP001356427"/>
    </source>
</evidence>
<keyword evidence="2" id="KW-1185">Reference proteome</keyword>
<comment type="caution">
    <text evidence="1">The sequence shown here is derived from an EMBL/GenBank/DDBJ whole genome shotgun (WGS) entry which is preliminary data.</text>
</comment>